<dbReference type="EMBL" id="LACI01000103">
    <property type="protein sequence ID" value="KJU87583.1"/>
    <property type="molecule type" value="Genomic_DNA"/>
</dbReference>
<evidence type="ECO:0000313" key="3">
    <source>
        <dbReference type="Proteomes" id="UP000033423"/>
    </source>
</evidence>
<dbReference type="InterPro" id="IPR052024">
    <property type="entry name" value="Methanogen_methyltrans"/>
</dbReference>
<sequence length="349" mass="38836">MTSMQRILTALGHKEADRVPFFLSFTMHGAKELGMSVREYFSSAENVAQGQLRVSRKFSNDCVNGYFYAPIEIEAWGGEVVFRDDGPPNAGEPFIRKIEDIRGLTPPDVRQSRCLLKALDAQRIMKEVVGDDIPVLGAVISPFSIAIMQMGFDKYIELIYERKELFEQLMRVNEEFCVQWANAQIDAGCTAIAYVDPMSSPTIIDKDLYLKTGYNIAKRTLSRIKGPTATHFAAGRCYPIIEDIIQTGTSAIGVSVLEDLQEIKNACKGRITVIGNLNGIEMRRWSQADTTRIVKEAIAKAGKGGGFILSDNHGEIPLQVPDDVLYAIADAVKEWGRYPLKWLDDDTGN</sequence>
<dbReference type="Gene3D" id="3.20.20.210">
    <property type="match status" value="1"/>
</dbReference>
<keyword evidence="3" id="KW-1185">Reference proteome</keyword>
<feature type="domain" description="Uroporphyrinogen decarboxylase (URO-D)" evidence="1">
    <location>
        <begin position="2"/>
        <end position="335"/>
    </location>
</feature>
<dbReference type="GO" id="GO:0006779">
    <property type="term" value="P:porphyrin-containing compound biosynthetic process"/>
    <property type="evidence" value="ECO:0007669"/>
    <property type="project" value="InterPro"/>
</dbReference>
<dbReference type="Proteomes" id="UP000033423">
    <property type="component" value="Unassembled WGS sequence"/>
</dbReference>
<dbReference type="Pfam" id="PF01208">
    <property type="entry name" value="URO-D"/>
    <property type="match status" value="1"/>
</dbReference>
<evidence type="ECO:0000313" key="2">
    <source>
        <dbReference type="EMBL" id="KJU87583.1"/>
    </source>
</evidence>
<dbReference type="PANTHER" id="PTHR47099:SF1">
    <property type="entry name" value="METHYLCOBAMIDE:COM METHYLTRANSFERASE MTBA"/>
    <property type="match status" value="1"/>
</dbReference>
<dbReference type="InterPro" id="IPR038071">
    <property type="entry name" value="UROD/MetE-like_sf"/>
</dbReference>
<dbReference type="AlphaFoldDB" id="A0A0F3H3Q4"/>
<reference evidence="2 3" key="1">
    <citation type="submission" date="2015-02" db="EMBL/GenBank/DDBJ databases">
        <title>Single-cell genomics of uncultivated deep-branching MTB reveals a conserved set of magnetosome genes.</title>
        <authorList>
            <person name="Kolinko S."/>
            <person name="Richter M."/>
            <person name="Glockner F.O."/>
            <person name="Brachmann A."/>
            <person name="Schuler D."/>
        </authorList>
    </citation>
    <scope>NUCLEOTIDE SEQUENCE [LARGE SCALE GENOMIC DNA]</scope>
    <source>
        <strain evidence="2">TM-1</strain>
    </source>
</reference>
<evidence type="ECO:0000259" key="1">
    <source>
        <dbReference type="Pfam" id="PF01208"/>
    </source>
</evidence>
<dbReference type="GO" id="GO:0004853">
    <property type="term" value="F:uroporphyrinogen decarboxylase activity"/>
    <property type="evidence" value="ECO:0007669"/>
    <property type="project" value="UniProtKB-EC"/>
</dbReference>
<dbReference type="EC" id="4.1.1.37" evidence="2"/>
<dbReference type="CDD" id="cd03465">
    <property type="entry name" value="URO-D_like"/>
    <property type="match status" value="1"/>
</dbReference>
<gene>
    <name evidence="2" type="ORF">MBAV_000211</name>
</gene>
<keyword evidence="2" id="KW-0456">Lyase</keyword>
<dbReference type="PANTHER" id="PTHR47099">
    <property type="entry name" value="METHYLCOBAMIDE:COM METHYLTRANSFERASE MTBA"/>
    <property type="match status" value="1"/>
</dbReference>
<dbReference type="SUPFAM" id="SSF51726">
    <property type="entry name" value="UROD/MetE-like"/>
    <property type="match status" value="1"/>
</dbReference>
<protein>
    <submittedName>
        <fullName evidence="2">Uroporphyrinogen decarboxylase</fullName>
        <ecNumber evidence="2">4.1.1.37</ecNumber>
    </submittedName>
</protein>
<accession>A0A0F3H3Q4</accession>
<name>A0A0F3H3Q4_9BACT</name>
<dbReference type="InterPro" id="IPR000257">
    <property type="entry name" value="Uroporphyrinogen_deCOase"/>
</dbReference>
<comment type="caution">
    <text evidence="2">The sequence shown here is derived from an EMBL/GenBank/DDBJ whole genome shotgun (WGS) entry which is preliminary data.</text>
</comment>
<organism evidence="2 3">
    <name type="scientific">Candidatus Magnetobacterium bavaricum</name>
    <dbReference type="NCBI Taxonomy" id="29290"/>
    <lineage>
        <taxon>Bacteria</taxon>
        <taxon>Pseudomonadati</taxon>
        <taxon>Nitrospirota</taxon>
        <taxon>Thermodesulfovibrionia</taxon>
        <taxon>Thermodesulfovibrionales</taxon>
        <taxon>Candidatus Magnetobacteriaceae</taxon>
        <taxon>Candidatus Magnetobacterium</taxon>
    </lineage>
</organism>
<proteinExistence type="predicted"/>